<comment type="caution">
    <text evidence="2">The sequence shown here is derived from an EMBL/GenBank/DDBJ whole genome shotgun (WGS) entry which is preliminary data.</text>
</comment>
<dbReference type="InterPro" id="IPR029526">
    <property type="entry name" value="PGBD"/>
</dbReference>
<feature type="domain" description="PiggyBac transposable element-derived protein" evidence="1">
    <location>
        <begin position="24"/>
        <end position="99"/>
    </location>
</feature>
<evidence type="ECO:0000313" key="2">
    <source>
        <dbReference type="EMBL" id="KAJ8886219.1"/>
    </source>
</evidence>
<gene>
    <name evidence="2" type="ORF">PR048_012428</name>
</gene>
<keyword evidence="3" id="KW-1185">Reference proteome</keyword>
<reference evidence="2 3" key="1">
    <citation type="submission" date="2023-02" db="EMBL/GenBank/DDBJ databases">
        <title>LHISI_Scaffold_Assembly.</title>
        <authorList>
            <person name="Stuart O.P."/>
            <person name="Cleave R."/>
            <person name="Magrath M.J.L."/>
            <person name="Mikheyev A.S."/>
        </authorList>
    </citation>
    <scope>NUCLEOTIDE SEQUENCE [LARGE SCALE GENOMIC DNA]</scope>
    <source>
        <strain evidence="2">Daus_M_001</strain>
        <tissue evidence="2">Leg muscle</tissue>
    </source>
</reference>
<name>A0ABQ9HPE4_9NEOP</name>
<dbReference type="EMBL" id="JARBHB010000004">
    <property type="protein sequence ID" value="KAJ8886219.1"/>
    <property type="molecule type" value="Genomic_DNA"/>
</dbReference>
<sequence length="150" mass="16995">MDQHWNARMGETGECGAYESRVTHDKSVMICKWNNNNVVSVALNAASMESLHNVSCFSQKEKKRITIPQPSLIKKYNKGMVGVDCSDQNISLYGLQLEGKSGISHFSAMHLILLYRIHGIFTNYKRTTRSVDIPKEDNVVPVAIKPKRIW</sequence>
<accession>A0ABQ9HPE4</accession>
<organism evidence="2 3">
    <name type="scientific">Dryococelus australis</name>
    <dbReference type="NCBI Taxonomy" id="614101"/>
    <lineage>
        <taxon>Eukaryota</taxon>
        <taxon>Metazoa</taxon>
        <taxon>Ecdysozoa</taxon>
        <taxon>Arthropoda</taxon>
        <taxon>Hexapoda</taxon>
        <taxon>Insecta</taxon>
        <taxon>Pterygota</taxon>
        <taxon>Neoptera</taxon>
        <taxon>Polyneoptera</taxon>
        <taxon>Phasmatodea</taxon>
        <taxon>Verophasmatodea</taxon>
        <taxon>Anareolatae</taxon>
        <taxon>Phasmatidae</taxon>
        <taxon>Eurycanthinae</taxon>
        <taxon>Dryococelus</taxon>
    </lineage>
</organism>
<evidence type="ECO:0000313" key="3">
    <source>
        <dbReference type="Proteomes" id="UP001159363"/>
    </source>
</evidence>
<dbReference type="PANTHER" id="PTHR47272">
    <property type="entry name" value="DDE_TNP_1_7 DOMAIN-CONTAINING PROTEIN"/>
    <property type="match status" value="1"/>
</dbReference>
<evidence type="ECO:0000259" key="1">
    <source>
        <dbReference type="Pfam" id="PF13843"/>
    </source>
</evidence>
<protein>
    <recommendedName>
        <fullName evidence="1">PiggyBac transposable element-derived protein domain-containing protein</fullName>
    </recommendedName>
</protein>
<dbReference type="Pfam" id="PF13843">
    <property type="entry name" value="DDE_Tnp_1_7"/>
    <property type="match status" value="1"/>
</dbReference>
<dbReference type="Proteomes" id="UP001159363">
    <property type="component" value="Chromosome X"/>
</dbReference>
<proteinExistence type="predicted"/>